<keyword evidence="4" id="KW-1185">Reference proteome</keyword>
<feature type="transmembrane region" description="Helical" evidence="2">
    <location>
        <begin position="261"/>
        <end position="286"/>
    </location>
</feature>
<dbReference type="HOGENOM" id="CLU_682691_0_0_11"/>
<feature type="transmembrane region" description="Helical" evidence="2">
    <location>
        <begin position="222"/>
        <end position="241"/>
    </location>
</feature>
<feature type="region of interest" description="Disordered" evidence="1">
    <location>
        <begin position="1"/>
        <end position="106"/>
    </location>
</feature>
<proteinExistence type="predicted"/>
<dbReference type="EMBL" id="CP001618">
    <property type="protein sequence ID" value="ACQ82233.1"/>
    <property type="molecule type" value="Genomic_DNA"/>
</dbReference>
<dbReference type="AlphaFoldDB" id="C5C593"/>
<evidence type="ECO:0000313" key="4">
    <source>
        <dbReference type="Proteomes" id="UP000007962"/>
    </source>
</evidence>
<protein>
    <submittedName>
        <fullName evidence="3">Uncharacterized protein</fullName>
    </submittedName>
</protein>
<evidence type="ECO:0000256" key="1">
    <source>
        <dbReference type="SAM" id="MobiDB-lite"/>
    </source>
</evidence>
<evidence type="ECO:0000313" key="3">
    <source>
        <dbReference type="EMBL" id="ACQ82233.1"/>
    </source>
</evidence>
<sequence length="403" mass="42088">MTDHDPRSATPPQRDWLPRYAPAPPASASPLPGTRPPTPEELAQSLGVTLPPAPPPPPPPPPGPSPSSIAQPGYPPPPPPPGHPPSATSGLPVHPAGATPDATGEHSDVAAIPREKLPAFSTSATGDAVVVDPHEAPDDETVPVGLWAGIVVVLGVPAVTMAVLRFMPEGSDGAATHWTPPWWAIVILVVLVMATGLVAASMHSDLAERYGQRRVASRITEVPVFLAVAVGCLTAVAIMAPPWPPGLGTGDGASTFDVVSSIIPVVFSVAALVWAFVSLALARAGLRAVRAEQERMRELRAAGRAAPGTITERSFLRKWSDSRPQFSVRIAYSTPAGPRQLAAHMIASTSHLPTVGSPVVVTYRPWDHPAAARALIELDPRRTALFDEHTHPYIQPSADGGGS</sequence>
<feature type="compositionally biased region" description="Pro residues" evidence="1">
    <location>
        <begin position="73"/>
        <end position="84"/>
    </location>
</feature>
<organism evidence="3 4">
    <name type="scientific">Beutenbergia cavernae (strain ATCC BAA-8 / DSM 12333 / CCUG 43141 / JCM 11478 / NBRC 16432 / NCIMB 13614 / HKI 0122)</name>
    <dbReference type="NCBI Taxonomy" id="471853"/>
    <lineage>
        <taxon>Bacteria</taxon>
        <taxon>Bacillati</taxon>
        <taxon>Actinomycetota</taxon>
        <taxon>Actinomycetes</taxon>
        <taxon>Micrococcales</taxon>
        <taxon>Beutenbergiaceae</taxon>
        <taxon>Beutenbergia</taxon>
    </lineage>
</organism>
<feature type="compositionally biased region" description="Pro residues" evidence="1">
    <location>
        <begin position="51"/>
        <end position="65"/>
    </location>
</feature>
<keyword evidence="2" id="KW-0472">Membrane</keyword>
<dbReference type="RefSeq" id="WP_015884470.1">
    <property type="nucleotide sequence ID" value="NC_012669.1"/>
</dbReference>
<dbReference type="OrthoDB" id="4705984at2"/>
<accession>C5C593</accession>
<dbReference type="KEGG" id="bcv:Bcav_3992"/>
<reference evidence="3 4" key="1">
    <citation type="journal article" date="2009" name="Stand. Genomic Sci.">
        <title>Complete genome sequence of Beutenbergia cavernae type strain (HKI 0122).</title>
        <authorList>
            <person name="Land M."/>
            <person name="Pukall R."/>
            <person name="Abt B."/>
            <person name="Goker M."/>
            <person name="Rohde M."/>
            <person name="Glavina Del Rio T."/>
            <person name="Tice H."/>
            <person name="Copeland A."/>
            <person name="Cheng J.F."/>
            <person name="Lucas S."/>
            <person name="Chen F."/>
            <person name="Nolan M."/>
            <person name="Bruce D."/>
            <person name="Goodwin L."/>
            <person name="Pitluck S."/>
            <person name="Ivanova N."/>
            <person name="Mavromatis K."/>
            <person name="Ovchinnikova G."/>
            <person name="Pati A."/>
            <person name="Chen A."/>
            <person name="Palaniappan K."/>
            <person name="Hauser L."/>
            <person name="Chang Y.J."/>
            <person name="Jefferies C.C."/>
            <person name="Saunders E."/>
            <person name="Brettin T."/>
            <person name="Detter J.C."/>
            <person name="Han C."/>
            <person name="Chain P."/>
            <person name="Bristow J."/>
            <person name="Eisen J.A."/>
            <person name="Markowitz V."/>
            <person name="Hugenholtz P."/>
            <person name="Kyrpides N.C."/>
            <person name="Klenk H.P."/>
            <person name="Lapidus A."/>
        </authorList>
    </citation>
    <scope>NUCLEOTIDE SEQUENCE [LARGE SCALE GENOMIC DNA]</scope>
    <source>
        <strain evidence="4">ATCC BAA-8 / DSM 12333 / NBRC 16432</strain>
    </source>
</reference>
<dbReference type="eggNOG" id="ENOG5034A14">
    <property type="taxonomic scope" value="Bacteria"/>
</dbReference>
<feature type="compositionally biased region" description="Pro residues" evidence="1">
    <location>
        <begin position="21"/>
        <end position="39"/>
    </location>
</feature>
<dbReference type="Proteomes" id="UP000007962">
    <property type="component" value="Chromosome"/>
</dbReference>
<gene>
    <name evidence="3" type="ordered locus">Bcav_3992</name>
</gene>
<feature type="transmembrane region" description="Helical" evidence="2">
    <location>
        <begin position="182"/>
        <end position="201"/>
    </location>
</feature>
<feature type="transmembrane region" description="Helical" evidence="2">
    <location>
        <begin position="144"/>
        <end position="167"/>
    </location>
</feature>
<name>C5C593_BEUC1</name>
<evidence type="ECO:0000256" key="2">
    <source>
        <dbReference type="SAM" id="Phobius"/>
    </source>
</evidence>
<keyword evidence="2" id="KW-1133">Transmembrane helix</keyword>
<keyword evidence="2" id="KW-0812">Transmembrane</keyword>